<sequence>MHGGTLTQTLAMPRTGAVVVFFNPDAACVERANRLASTMRCVVVDNTPSIRSAASLGLSEVVDYLPNGENVGIATALNQGIEALRRAGAETALLFDQDSDPPAALLSDLPAAIARSNEVGERVAVVGPAYDDPRLGGVAPFVRFRHWKLERLTPEGNEPIDVDFLITSGSCINLRCWSEVGPMDDALFIDFVDLEWCVRAKYKGYRILGLPWIRMSHELGAEPVHIFGRPYPMHGPLRHYYQFRNVIALLKRSYMPWSWKTTELVKLPVRLVVYSFFPDQRSQHIMMALRGLRDGWVGRLGRH</sequence>
<dbReference type="InterPro" id="IPR029044">
    <property type="entry name" value="Nucleotide-diphossugar_trans"/>
</dbReference>
<dbReference type="OrthoDB" id="9771846at2"/>
<dbReference type="KEGG" id="bgf:BC1003_0751"/>
<dbReference type="CDD" id="cd02526">
    <property type="entry name" value="GT2_RfbF_like"/>
    <property type="match status" value="1"/>
</dbReference>
<dbReference type="GO" id="GO:0016757">
    <property type="term" value="F:glycosyltransferase activity"/>
    <property type="evidence" value="ECO:0007669"/>
    <property type="project" value="UniProtKB-KW"/>
</dbReference>
<accession>E1TA88</accession>
<dbReference type="eggNOG" id="COG1216">
    <property type="taxonomic scope" value="Bacteria"/>
</dbReference>
<evidence type="ECO:0000313" key="4">
    <source>
        <dbReference type="EMBL" id="ADN56740.1"/>
    </source>
</evidence>
<evidence type="ECO:0000256" key="3">
    <source>
        <dbReference type="ARBA" id="ARBA00022679"/>
    </source>
</evidence>
<dbReference type="AlphaFoldDB" id="E1TA88"/>
<protein>
    <submittedName>
        <fullName evidence="4">Glycosyl transferase family 2</fullName>
    </submittedName>
</protein>
<dbReference type="PANTHER" id="PTHR43179">
    <property type="entry name" value="RHAMNOSYLTRANSFERASE WBBL"/>
    <property type="match status" value="1"/>
</dbReference>
<reference evidence="4" key="1">
    <citation type="submission" date="2010-09" db="EMBL/GenBank/DDBJ databases">
        <title>Complete sequence of chromosome1 of Burkholderia sp. CCGE1003.</title>
        <authorList>
            <consortium name="US DOE Joint Genome Institute"/>
            <person name="Lucas S."/>
            <person name="Copeland A."/>
            <person name="Lapidus A."/>
            <person name="Cheng J.-F."/>
            <person name="Bruce D."/>
            <person name="Goodwin L."/>
            <person name="Pitluck S."/>
            <person name="Daligault H."/>
            <person name="Davenport K."/>
            <person name="Detter J.C."/>
            <person name="Han C."/>
            <person name="Tapia R."/>
            <person name="Land M."/>
            <person name="Hauser L."/>
            <person name="Jeffries C."/>
            <person name="Kyrpides N."/>
            <person name="Ivanova N."/>
            <person name="Ovchinnikova G."/>
            <person name="Martinez-Romero E."/>
            <person name="Rogel M.A."/>
            <person name="Auchtung J."/>
            <person name="Tiedje J.M."/>
            <person name="Woyke T."/>
        </authorList>
    </citation>
    <scope>NUCLEOTIDE SEQUENCE</scope>
    <source>
        <strain evidence="4">CCGE1003</strain>
    </source>
</reference>
<dbReference type="STRING" id="640512.BC1003_0751"/>
<evidence type="ECO:0000256" key="1">
    <source>
        <dbReference type="ARBA" id="ARBA00006739"/>
    </source>
</evidence>
<dbReference type="Gene3D" id="3.90.550.10">
    <property type="entry name" value="Spore Coat Polysaccharide Biosynthesis Protein SpsA, Chain A"/>
    <property type="match status" value="1"/>
</dbReference>
<evidence type="ECO:0000256" key="2">
    <source>
        <dbReference type="ARBA" id="ARBA00022676"/>
    </source>
</evidence>
<proteinExistence type="inferred from homology"/>
<dbReference type="CAZy" id="GT2">
    <property type="family name" value="Glycosyltransferase Family 2"/>
</dbReference>
<keyword evidence="3 4" id="KW-0808">Transferase</keyword>
<dbReference type="SUPFAM" id="SSF53448">
    <property type="entry name" value="Nucleotide-diphospho-sugar transferases"/>
    <property type="match status" value="1"/>
</dbReference>
<keyword evidence="2" id="KW-0328">Glycosyltransferase</keyword>
<gene>
    <name evidence="4" type="ordered locus">BC1003_0751</name>
</gene>
<dbReference type="PANTHER" id="PTHR43179:SF12">
    <property type="entry name" value="GALACTOFURANOSYLTRANSFERASE GLFT2"/>
    <property type="match status" value="1"/>
</dbReference>
<dbReference type="HOGENOM" id="CLU_023845_9_1_4"/>
<organism evidence="4">
    <name type="scientific">Burkholderia sp. (strain CCGE1003)</name>
    <dbReference type="NCBI Taxonomy" id="640512"/>
    <lineage>
        <taxon>Bacteria</taxon>
        <taxon>Pseudomonadati</taxon>
        <taxon>Pseudomonadota</taxon>
        <taxon>Betaproteobacteria</taxon>
        <taxon>Burkholderiales</taxon>
        <taxon>Burkholderiaceae</taxon>
        <taxon>Burkholderia</taxon>
    </lineage>
</organism>
<name>E1TA88_BURSG</name>
<comment type="similarity">
    <text evidence="1">Belongs to the glycosyltransferase 2 family.</text>
</comment>
<dbReference type="EMBL" id="CP002217">
    <property type="protein sequence ID" value="ADN56740.1"/>
    <property type="molecule type" value="Genomic_DNA"/>
</dbReference>